<dbReference type="KEGG" id="ajp:AMJAP_1846"/>
<organism evidence="2 3">
    <name type="scientific">Amphritea japonica ATCC BAA-1530</name>
    <dbReference type="NCBI Taxonomy" id="1278309"/>
    <lineage>
        <taxon>Bacteria</taxon>
        <taxon>Pseudomonadati</taxon>
        <taxon>Pseudomonadota</taxon>
        <taxon>Gammaproteobacteria</taxon>
        <taxon>Oceanospirillales</taxon>
        <taxon>Oceanospirillaceae</taxon>
        <taxon>Amphritea</taxon>
    </lineage>
</organism>
<protein>
    <recommendedName>
        <fullName evidence="1">ABM domain-containing protein</fullName>
    </recommendedName>
</protein>
<feature type="domain" description="ABM" evidence="1">
    <location>
        <begin position="3"/>
        <end position="92"/>
    </location>
</feature>
<keyword evidence="3" id="KW-1185">Reference proteome</keyword>
<dbReference type="Pfam" id="PF03992">
    <property type="entry name" value="ABM"/>
    <property type="match status" value="1"/>
</dbReference>
<name>A0A7R6PAJ0_9GAMM</name>
<accession>A0A7R6PAJ0</accession>
<dbReference type="AlphaFoldDB" id="A0A7R6PAJ0"/>
<dbReference type="EMBL" id="AP014545">
    <property type="protein sequence ID" value="BBB26437.1"/>
    <property type="molecule type" value="Genomic_DNA"/>
</dbReference>
<dbReference type="Proteomes" id="UP000595663">
    <property type="component" value="Chromosome"/>
</dbReference>
<dbReference type="RefSeq" id="WP_328701997.1">
    <property type="nucleotide sequence ID" value="NZ_AP014545.1"/>
</dbReference>
<dbReference type="InterPro" id="IPR007138">
    <property type="entry name" value="ABM_dom"/>
</dbReference>
<evidence type="ECO:0000313" key="3">
    <source>
        <dbReference type="Proteomes" id="UP000595663"/>
    </source>
</evidence>
<evidence type="ECO:0000313" key="2">
    <source>
        <dbReference type="EMBL" id="BBB26437.1"/>
    </source>
</evidence>
<dbReference type="InterPro" id="IPR011008">
    <property type="entry name" value="Dimeric_a/b-barrel"/>
</dbReference>
<gene>
    <name evidence="2" type="ORF">AMJAP_1846</name>
</gene>
<sequence>MMIRVIIERHIADDLAEHYEKAARNTLQKAMQAHGFISGESLKNSNNHNHRFIMANFRTLQDWQRWFSSEERKEIMEAIMPMLETDEKITVLEH</sequence>
<reference evidence="2 3" key="1">
    <citation type="journal article" date="2008" name="Int. J. Syst. Evol. Microbiol.">
        <title>Amphritea japonica sp. nov. and Amphritea balenae sp. nov., isolated from the sediment adjacent to sperm whale carcasses off Kagoshima, Japan.</title>
        <authorList>
            <person name="Miyazaki M."/>
            <person name="Nogi Y."/>
            <person name="Fujiwara Y."/>
            <person name="Kawato M."/>
            <person name="Nagahama T."/>
            <person name="Kubokawa K."/>
            <person name="Horikoshi K."/>
        </authorList>
    </citation>
    <scope>NUCLEOTIDE SEQUENCE [LARGE SCALE GENOMIC DNA]</scope>
    <source>
        <strain evidence="2 3">ATCC BAA-1530</strain>
    </source>
</reference>
<dbReference type="SUPFAM" id="SSF54909">
    <property type="entry name" value="Dimeric alpha+beta barrel"/>
    <property type="match status" value="1"/>
</dbReference>
<dbReference type="Gene3D" id="3.30.70.100">
    <property type="match status" value="1"/>
</dbReference>
<evidence type="ECO:0000259" key="1">
    <source>
        <dbReference type="PROSITE" id="PS51725"/>
    </source>
</evidence>
<proteinExistence type="predicted"/>
<dbReference type="PROSITE" id="PS51725">
    <property type="entry name" value="ABM"/>
    <property type="match status" value="1"/>
</dbReference>